<dbReference type="GO" id="GO:0051301">
    <property type="term" value="P:cell division"/>
    <property type="evidence" value="ECO:0007669"/>
    <property type="project" value="UniProtKB-KW"/>
</dbReference>
<feature type="domain" description="Cyclin-like" evidence="6">
    <location>
        <begin position="266"/>
        <end position="350"/>
    </location>
</feature>
<dbReference type="SMART" id="SM00385">
    <property type="entry name" value="CYCLIN"/>
    <property type="match status" value="2"/>
</dbReference>
<keyword evidence="9" id="KW-1185">Reference proteome</keyword>
<organism evidence="8 9">
    <name type="scientific">Pocillopora meandrina</name>
    <dbReference type="NCBI Taxonomy" id="46732"/>
    <lineage>
        <taxon>Eukaryota</taxon>
        <taxon>Metazoa</taxon>
        <taxon>Cnidaria</taxon>
        <taxon>Anthozoa</taxon>
        <taxon>Hexacorallia</taxon>
        <taxon>Scleractinia</taxon>
        <taxon>Astrocoeniina</taxon>
        <taxon>Pocilloporidae</taxon>
        <taxon>Pocillopora</taxon>
    </lineage>
</organism>
<sequence>MVKTRSKPSISVFNKKHKDCSLGENELPAHLKEKAAEKTKRPADGSPENVPSRKRAAFGDITNATFNQPEKGGKKKQPKNSIVRKDTEQRQCFTKTSAKVKQNRRSKEKDSPIKDRKPLVSAVKSQPSSPSGDMLGYGDWSEESSHYQDNLKISTSTTGESLDSTRTQSVSDSASTSLEEPLSNLGSDDNKNNKPGVEQPSNKNDGKLADDAVIDIDADTSDPVTVSDYANEIFVNMKKREECFPLTNYLENQQDITAQMRAILVDWLVEVQECFELYHETLYLGVKLLDHFLEGNTIKRDELQLVGATTLLISSKIEERHPPCMDDFIYICDDAYKQQHFIAMETKIMSSLGFDINIPIPYRFLRRYAKAAFVSIETLTLARYLLESSLLEGQFITKRASMMASSCLYLAMMMKNCGEWTATLVHYTGYSKEQLHDCVLQLNAMNSAPANKNLMTVRNKYSHKVFHEVATIPPLDPLTIQI</sequence>
<dbReference type="EMBL" id="CALNXJ010000041">
    <property type="protein sequence ID" value="CAH3146531.1"/>
    <property type="molecule type" value="Genomic_DNA"/>
</dbReference>
<dbReference type="Pfam" id="PF00134">
    <property type="entry name" value="Cyclin_N"/>
    <property type="match status" value="1"/>
</dbReference>
<dbReference type="SUPFAM" id="SSF47954">
    <property type="entry name" value="Cyclin-like"/>
    <property type="match status" value="2"/>
</dbReference>
<dbReference type="InterPro" id="IPR006671">
    <property type="entry name" value="Cyclin_N"/>
</dbReference>
<dbReference type="SMART" id="SM01332">
    <property type="entry name" value="Cyclin_C"/>
    <property type="match status" value="1"/>
</dbReference>
<comment type="similarity">
    <text evidence="4">Belongs to the cyclin family.</text>
</comment>
<dbReference type="Proteomes" id="UP001159428">
    <property type="component" value="Unassembled WGS sequence"/>
</dbReference>
<evidence type="ECO:0000259" key="7">
    <source>
        <dbReference type="SMART" id="SM01332"/>
    </source>
</evidence>
<dbReference type="InterPro" id="IPR036915">
    <property type="entry name" value="Cyclin-like_sf"/>
</dbReference>
<keyword evidence="3" id="KW-0131">Cell cycle</keyword>
<feature type="compositionally biased region" description="Polar residues" evidence="5">
    <location>
        <begin position="155"/>
        <end position="178"/>
    </location>
</feature>
<name>A0AAU9XG07_9CNID</name>
<evidence type="ECO:0000256" key="3">
    <source>
        <dbReference type="ARBA" id="ARBA00023306"/>
    </source>
</evidence>
<dbReference type="GO" id="GO:0044772">
    <property type="term" value="P:mitotic cell cycle phase transition"/>
    <property type="evidence" value="ECO:0007669"/>
    <property type="project" value="InterPro"/>
</dbReference>
<dbReference type="GO" id="GO:0016538">
    <property type="term" value="F:cyclin-dependent protein serine/threonine kinase regulator activity"/>
    <property type="evidence" value="ECO:0007669"/>
    <property type="project" value="InterPro"/>
</dbReference>
<dbReference type="PIRSF" id="PIRSF001771">
    <property type="entry name" value="Cyclin_A_B_D_E"/>
    <property type="match status" value="1"/>
</dbReference>
<evidence type="ECO:0008006" key="10">
    <source>
        <dbReference type="Google" id="ProtNLM"/>
    </source>
</evidence>
<dbReference type="InterPro" id="IPR048258">
    <property type="entry name" value="Cyclins_cyclin-box"/>
</dbReference>
<dbReference type="InterPro" id="IPR004367">
    <property type="entry name" value="Cyclin_C-dom"/>
</dbReference>
<comment type="caution">
    <text evidence="8">The sequence shown here is derived from an EMBL/GenBank/DDBJ whole genome shotgun (WGS) entry which is preliminary data.</text>
</comment>
<reference evidence="8 9" key="1">
    <citation type="submission" date="2022-05" db="EMBL/GenBank/DDBJ databases">
        <authorList>
            <consortium name="Genoscope - CEA"/>
            <person name="William W."/>
        </authorList>
    </citation>
    <scope>NUCLEOTIDE SEQUENCE [LARGE SCALE GENOMIC DNA]</scope>
</reference>
<dbReference type="InterPro" id="IPR013763">
    <property type="entry name" value="Cyclin-like_dom"/>
</dbReference>
<dbReference type="PROSITE" id="PS00292">
    <property type="entry name" value="CYCLINS"/>
    <property type="match status" value="1"/>
</dbReference>
<feature type="region of interest" description="Disordered" evidence="5">
    <location>
        <begin position="155"/>
        <end position="207"/>
    </location>
</feature>
<evidence type="ECO:0000256" key="4">
    <source>
        <dbReference type="RuleBase" id="RU000383"/>
    </source>
</evidence>
<evidence type="ECO:0000313" key="8">
    <source>
        <dbReference type="EMBL" id="CAH3146531.1"/>
    </source>
</evidence>
<feature type="compositionally biased region" description="Basic and acidic residues" evidence="5">
    <location>
        <begin position="27"/>
        <end position="43"/>
    </location>
</feature>
<dbReference type="InterPro" id="IPR039361">
    <property type="entry name" value="Cyclin"/>
</dbReference>
<dbReference type="Gene3D" id="1.10.472.10">
    <property type="entry name" value="Cyclin-like"/>
    <property type="match status" value="2"/>
</dbReference>
<keyword evidence="2 4" id="KW-0195">Cyclin</keyword>
<dbReference type="CDD" id="cd20510">
    <property type="entry name" value="CYCLIN_CCNB3_rpt2"/>
    <property type="match status" value="1"/>
</dbReference>
<dbReference type="AlphaFoldDB" id="A0AAU9XG07"/>
<feature type="region of interest" description="Disordered" evidence="5">
    <location>
        <begin position="1"/>
        <end position="143"/>
    </location>
</feature>
<protein>
    <recommendedName>
        <fullName evidence="10">G2/mitotic-specific cyclin-B3</fullName>
    </recommendedName>
</protein>
<dbReference type="CDD" id="cd20508">
    <property type="entry name" value="CYCLIN_CCNB3_rpt1"/>
    <property type="match status" value="1"/>
</dbReference>
<evidence type="ECO:0000256" key="2">
    <source>
        <dbReference type="ARBA" id="ARBA00023127"/>
    </source>
</evidence>
<dbReference type="FunFam" id="1.10.472.10:FF:000001">
    <property type="entry name" value="G2/mitotic-specific cyclin"/>
    <property type="match status" value="1"/>
</dbReference>
<evidence type="ECO:0000256" key="1">
    <source>
        <dbReference type="ARBA" id="ARBA00022618"/>
    </source>
</evidence>
<feature type="compositionally biased region" description="Polar residues" evidence="5">
    <location>
        <begin position="90"/>
        <end position="100"/>
    </location>
</feature>
<feature type="domain" description="Cyclin C-terminal" evidence="7">
    <location>
        <begin position="359"/>
        <end position="475"/>
    </location>
</feature>
<proteinExistence type="inferred from homology"/>
<accession>A0AAU9XG07</accession>
<dbReference type="PANTHER" id="PTHR10177">
    <property type="entry name" value="CYCLINS"/>
    <property type="match status" value="1"/>
</dbReference>
<gene>
    <name evidence="8" type="ORF">PMEA_00023041</name>
</gene>
<evidence type="ECO:0000256" key="5">
    <source>
        <dbReference type="SAM" id="MobiDB-lite"/>
    </source>
</evidence>
<dbReference type="Pfam" id="PF02984">
    <property type="entry name" value="Cyclin_C"/>
    <property type="match status" value="1"/>
</dbReference>
<feature type="domain" description="Cyclin-like" evidence="6">
    <location>
        <begin position="363"/>
        <end position="444"/>
    </location>
</feature>
<keyword evidence="1" id="KW-0132">Cell division</keyword>
<dbReference type="InterPro" id="IPR046965">
    <property type="entry name" value="Cyclin_A/B-like"/>
</dbReference>
<feature type="compositionally biased region" description="Basic and acidic residues" evidence="5">
    <location>
        <begin position="105"/>
        <end position="118"/>
    </location>
</feature>
<evidence type="ECO:0000259" key="6">
    <source>
        <dbReference type="SMART" id="SM00385"/>
    </source>
</evidence>
<evidence type="ECO:0000313" key="9">
    <source>
        <dbReference type="Proteomes" id="UP001159428"/>
    </source>
</evidence>